<keyword evidence="4" id="KW-0175">Coiled coil</keyword>
<feature type="coiled-coil region" evidence="4">
    <location>
        <begin position="171"/>
        <end position="288"/>
    </location>
</feature>
<dbReference type="InterPro" id="IPR027417">
    <property type="entry name" value="P-loop_NTPase"/>
</dbReference>
<dbReference type="PANTHER" id="PTHR32114:SF2">
    <property type="entry name" value="ABC TRANSPORTER ABCH.3"/>
    <property type="match status" value="1"/>
</dbReference>
<comment type="similarity">
    <text evidence="1">Belongs to the SMC family. SbcC subfamily.</text>
</comment>
<protein>
    <recommendedName>
        <fullName evidence="3">Nuclease SbcCD subunit C</fullName>
    </recommendedName>
</protein>
<reference evidence="6 7" key="1">
    <citation type="journal article" date="2016" name="Biochim. Biophys. Acta">
        <title>Characterization of red-shifted phycobilisomes isolated from the chlorophyll f-containing cyanobacterium Halomicronema hongdechloris.</title>
        <authorList>
            <person name="Li Y."/>
            <person name="Lin Y."/>
            <person name="Garvey C.J."/>
            <person name="Birch D."/>
            <person name="Corkery R.W."/>
            <person name="Loughlin P.C."/>
            <person name="Scheer H."/>
            <person name="Willows R.D."/>
            <person name="Chen M."/>
        </authorList>
    </citation>
    <scope>NUCLEOTIDE SEQUENCE [LARGE SCALE GENOMIC DNA]</scope>
    <source>
        <strain evidence="6 7">C2206</strain>
    </source>
</reference>
<dbReference type="OrthoDB" id="9795626at2"/>
<name>A0A1Z3HS54_9CYAN</name>
<feature type="coiled-coil region" evidence="4">
    <location>
        <begin position="326"/>
        <end position="418"/>
    </location>
</feature>
<dbReference type="RefSeq" id="WP_088430790.1">
    <property type="nucleotide sequence ID" value="NZ_CP021983.2"/>
</dbReference>
<dbReference type="InterPro" id="IPR041685">
    <property type="entry name" value="AAA_GajA/Old/RecF-like"/>
</dbReference>
<evidence type="ECO:0000259" key="5">
    <source>
        <dbReference type="Pfam" id="PF13175"/>
    </source>
</evidence>
<feature type="coiled-coil region" evidence="4">
    <location>
        <begin position="618"/>
        <end position="652"/>
    </location>
</feature>
<evidence type="ECO:0000313" key="7">
    <source>
        <dbReference type="Proteomes" id="UP000191901"/>
    </source>
</evidence>
<organism evidence="6 7">
    <name type="scientific">Halomicronema hongdechloris C2206</name>
    <dbReference type="NCBI Taxonomy" id="1641165"/>
    <lineage>
        <taxon>Bacteria</taxon>
        <taxon>Bacillati</taxon>
        <taxon>Cyanobacteriota</taxon>
        <taxon>Cyanophyceae</taxon>
        <taxon>Nodosilineales</taxon>
        <taxon>Nodosilineaceae</taxon>
        <taxon>Halomicronema</taxon>
    </lineage>
</organism>
<sequence>MEILSVTLTNFKTHRDRHVEFQPGTNAICGQNGAGKTSILEAIAWVLFNYQGDYAKEDLIRNGSSSAQARVCLVSALDGRTYEVQRCTSRGYTLYDPQLQERLPYSRIKDEVMPWLRQHLGVPAGTDLAQLFARTIGVPQGTFTADFLLPTAERKGVFDKILKVDEYQAVYKQLNGLRRYAEAQVQALERDLAQYEEQLQAWPEWQRRHHQAQAQLQADEARLQQLTTDLTALQTQRQQLQAEVDALQALQTQAQTLTSEMTGRERSLELLQQGLEQANRAVAICETQRSAYEAYQGAEATLGELNQRYQARQRLDSQHRQCQGQVTQHQAEVTRLELQLESFSRTEAELQQLQPAIEQQQTVETQLNQVNQQLQQLQQARLEHQAAQRQLTTLESRLTQVQQQIDALQTQQAQLQDLPELVQRCDRIRQHLSRLEAAQQFEADLRQLVDRHQTRHQDYRQQVEAVLTLMASLQQSLPLLTQEAVTSLEQALETGLALNQDMLQALQEILADLQGQTDPDILTQQLTALEQQVQQRYRQQAAVAQLPEKQQQQQQLQADQAQLQTTLATLAETLAATAPLNQQQSDLTAALAALQDPRGQGQVLQRSLQQRPQVQRQYNQMQATQARLQQTLKDLERQLQAFADLDDAIEQQRQIQATHQAGYHQYLQHQQEAQRQPRVAAELQQAQAELTADQSQLARVQQQLQTQQQRVDPQQLAQIEQRHRELQSQVDRLGGSLPQQRQRLQELEQQLADLKQVAARRDRTLADRKRCDRIRRFINVARRTYKEAGPRITERYVQQITREADRLLRDLLNRPNIALDWTRDYEIQVQEGPHRRRFLNLSGGEQMCAALAVRLALLKVLADIDVAFFDEPTTNMDRARRESLAEAIARIKSFRQLFVISHDDTFEKVTENLVLVERQD</sequence>
<evidence type="ECO:0000256" key="2">
    <source>
        <dbReference type="ARBA" id="ARBA00011322"/>
    </source>
</evidence>
<dbReference type="STRING" id="1641165.XM38_13405"/>
<dbReference type="SUPFAM" id="SSF52540">
    <property type="entry name" value="P-loop containing nucleoside triphosphate hydrolases"/>
    <property type="match status" value="1"/>
</dbReference>
<dbReference type="PANTHER" id="PTHR32114">
    <property type="entry name" value="ABC TRANSPORTER ABCH.3"/>
    <property type="match status" value="1"/>
</dbReference>
<dbReference type="Proteomes" id="UP000191901">
    <property type="component" value="Chromosome"/>
</dbReference>
<dbReference type="EMBL" id="CP021983">
    <property type="protein sequence ID" value="ASC73144.1"/>
    <property type="molecule type" value="Genomic_DNA"/>
</dbReference>
<comment type="subunit">
    <text evidence="2">Heterodimer of SbcC and SbcD.</text>
</comment>
<dbReference type="GO" id="GO:0006302">
    <property type="term" value="P:double-strand break repair"/>
    <property type="evidence" value="ECO:0007669"/>
    <property type="project" value="InterPro"/>
</dbReference>
<evidence type="ECO:0000313" key="6">
    <source>
        <dbReference type="EMBL" id="ASC73144.1"/>
    </source>
</evidence>
<accession>A0A1Z3HS54</accession>
<dbReference type="Pfam" id="PF13175">
    <property type="entry name" value="AAA_15"/>
    <property type="match status" value="1"/>
</dbReference>
<evidence type="ECO:0000256" key="1">
    <source>
        <dbReference type="ARBA" id="ARBA00006930"/>
    </source>
</evidence>
<dbReference type="KEGG" id="hhg:XM38_041060"/>
<gene>
    <name evidence="6" type="primary">sbcC _2</name>
    <name evidence="6" type="ORF">XM38_041060</name>
</gene>
<evidence type="ECO:0000256" key="3">
    <source>
        <dbReference type="ARBA" id="ARBA00013368"/>
    </source>
</evidence>
<dbReference type="GO" id="GO:0016887">
    <property type="term" value="F:ATP hydrolysis activity"/>
    <property type="evidence" value="ECO:0007669"/>
    <property type="project" value="InterPro"/>
</dbReference>
<feature type="coiled-coil region" evidence="4">
    <location>
        <begin position="683"/>
        <end position="764"/>
    </location>
</feature>
<feature type="domain" description="Endonuclease GajA/Old nuclease/RecF-like AAA" evidence="5">
    <location>
        <begin position="1"/>
        <end position="50"/>
    </location>
</feature>
<evidence type="ECO:0000256" key="4">
    <source>
        <dbReference type="SAM" id="Coils"/>
    </source>
</evidence>
<dbReference type="Gene3D" id="3.40.50.300">
    <property type="entry name" value="P-loop containing nucleotide triphosphate hydrolases"/>
    <property type="match status" value="2"/>
</dbReference>
<dbReference type="AlphaFoldDB" id="A0A1Z3HS54"/>
<keyword evidence="7" id="KW-1185">Reference proteome</keyword>
<proteinExistence type="inferred from homology"/>